<comment type="caution">
    <text evidence="1">The sequence shown here is derived from an EMBL/GenBank/DDBJ whole genome shotgun (WGS) entry which is preliminary data.</text>
</comment>
<reference evidence="1" key="1">
    <citation type="submission" date="2023-03" db="EMBL/GenBank/DDBJ databases">
        <title>Massive genome expansion in bonnet fungi (Mycena s.s.) driven by repeated elements and novel gene families across ecological guilds.</title>
        <authorList>
            <consortium name="Lawrence Berkeley National Laboratory"/>
            <person name="Harder C.B."/>
            <person name="Miyauchi S."/>
            <person name="Viragh M."/>
            <person name="Kuo A."/>
            <person name="Thoen E."/>
            <person name="Andreopoulos B."/>
            <person name="Lu D."/>
            <person name="Skrede I."/>
            <person name="Drula E."/>
            <person name="Henrissat B."/>
            <person name="Morin E."/>
            <person name="Kohler A."/>
            <person name="Barry K."/>
            <person name="LaButti K."/>
            <person name="Morin E."/>
            <person name="Salamov A."/>
            <person name="Lipzen A."/>
            <person name="Mereny Z."/>
            <person name="Hegedus B."/>
            <person name="Baldrian P."/>
            <person name="Stursova M."/>
            <person name="Weitz H."/>
            <person name="Taylor A."/>
            <person name="Grigoriev I.V."/>
            <person name="Nagy L.G."/>
            <person name="Martin F."/>
            <person name="Kauserud H."/>
        </authorList>
    </citation>
    <scope>NUCLEOTIDE SEQUENCE</scope>
    <source>
        <strain evidence="1">CBHHK188m</strain>
    </source>
</reference>
<accession>A0AAD7I6B0</accession>
<proteinExistence type="predicted"/>
<keyword evidence="2" id="KW-1185">Reference proteome</keyword>
<protein>
    <recommendedName>
        <fullName evidence="3">Protein kinase domain-containing protein</fullName>
    </recommendedName>
</protein>
<evidence type="ECO:0000313" key="1">
    <source>
        <dbReference type="EMBL" id="KAJ7736033.1"/>
    </source>
</evidence>
<dbReference type="EMBL" id="JARJLG010000151">
    <property type="protein sequence ID" value="KAJ7736033.1"/>
    <property type="molecule type" value="Genomic_DNA"/>
</dbReference>
<evidence type="ECO:0008006" key="3">
    <source>
        <dbReference type="Google" id="ProtNLM"/>
    </source>
</evidence>
<organism evidence="1 2">
    <name type="scientific">Mycena maculata</name>
    <dbReference type="NCBI Taxonomy" id="230809"/>
    <lineage>
        <taxon>Eukaryota</taxon>
        <taxon>Fungi</taxon>
        <taxon>Dikarya</taxon>
        <taxon>Basidiomycota</taxon>
        <taxon>Agaricomycotina</taxon>
        <taxon>Agaricomycetes</taxon>
        <taxon>Agaricomycetidae</taxon>
        <taxon>Agaricales</taxon>
        <taxon>Marasmiineae</taxon>
        <taxon>Mycenaceae</taxon>
        <taxon>Mycena</taxon>
    </lineage>
</organism>
<name>A0AAD7I6B0_9AGAR</name>
<dbReference type="SUPFAM" id="SSF56112">
    <property type="entry name" value="Protein kinase-like (PK-like)"/>
    <property type="match status" value="1"/>
</dbReference>
<evidence type="ECO:0000313" key="2">
    <source>
        <dbReference type="Proteomes" id="UP001215280"/>
    </source>
</evidence>
<dbReference type="InterPro" id="IPR011009">
    <property type="entry name" value="Kinase-like_dom_sf"/>
</dbReference>
<dbReference type="Gene3D" id="1.10.510.10">
    <property type="entry name" value="Transferase(Phosphotransferase) domain 1"/>
    <property type="match status" value="1"/>
</dbReference>
<gene>
    <name evidence="1" type="ORF">DFH07DRAFT_986974</name>
</gene>
<dbReference type="AlphaFoldDB" id="A0AAD7I6B0"/>
<dbReference type="Proteomes" id="UP001215280">
    <property type="component" value="Unassembled WGS sequence"/>
</dbReference>
<sequence>MLRPRYWRGWMQASSNEEENMPLLGLVIVMDAIRVRDGIAVGLKRASLHTREAEIIQLLNSEPLVSHPDNACIPLYEILNIPNDDEHHILVMLFLHELESPPFETLGEVMEFCRQALYGLRFFHCHNIAHGDPHSGNIMLDPTTIGRARAFTQTQCPSRYYWIDYNLAHMLEHPEKPGTLRIPYTRGGDRDIPETMEGKTHANPFASDIWWGLPNDAPFIVSATMVFTFTPCPSTSIAFPTGTPTN</sequence>